<dbReference type="EMBL" id="JAEHFL010000022">
    <property type="protein sequence ID" value="MBK3429069.1"/>
    <property type="molecule type" value="Genomic_DNA"/>
</dbReference>
<comment type="subcellular location">
    <subcellularLocation>
        <location evidence="1">Cell inner membrane</location>
        <topology evidence="1">Multi-pass membrane protein</topology>
    </subcellularLocation>
</comment>
<organism evidence="9 10">
    <name type="scientific">Corynebacterium tuberculostearicum</name>
    <dbReference type="NCBI Taxonomy" id="38304"/>
    <lineage>
        <taxon>Bacteria</taxon>
        <taxon>Bacillati</taxon>
        <taxon>Actinomycetota</taxon>
        <taxon>Actinomycetes</taxon>
        <taxon>Mycobacteriales</taxon>
        <taxon>Corynebacteriaceae</taxon>
        <taxon>Corynebacterium</taxon>
    </lineage>
</organism>
<feature type="transmembrane region" description="Helical" evidence="8">
    <location>
        <begin position="346"/>
        <end position="364"/>
    </location>
</feature>
<gene>
    <name evidence="9" type="ORF">JDP02_11225</name>
</gene>
<feature type="transmembrane region" description="Helical" evidence="8">
    <location>
        <begin position="88"/>
        <end position="112"/>
    </location>
</feature>
<feature type="transmembrane region" description="Helical" evidence="8">
    <location>
        <begin position="409"/>
        <end position="427"/>
    </location>
</feature>
<dbReference type="Proteomes" id="UP000603369">
    <property type="component" value="Unassembled WGS sequence"/>
</dbReference>
<evidence type="ECO:0000256" key="7">
    <source>
        <dbReference type="ARBA" id="ARBA00023136"/>
    </source>
</evidence>
<keyword evidence="7 8" id="KW-0472">Membrane</keyword>
<proteinExistence type="predicted"/>
<evidence type="ECO:0000256" key="3">
    <source>
        <dbReference type="ARBA" id="ARBA00022475"/>
    </source>
</evidence>
<feature type="transmembrane region" description="Helical" evidence="8">
    <location>
        <begin position="44"/>
        <end position="62"/>
    </location>
</feature>
<keyword evidence="2" id="KW-0813">Transport</keyword>
<reference evidence="9 10" key="1">
    <citation type="submission" date="2020-12" db="EMBL/GenBank/DDBJ databases">
        <title>Draft genome sequence of the commensal strain Corynebacterium tuberculostearicum MFP09/CIP 102622 isolated from human skin.</title>
        <authorList>
            <person name="Boukerb A.M."/>
            <person name="Janvier X."/>
            <person name="Feuilloley M.G.J."/>
            <person name="Groboillot A."/>
        </authorList>
    </citation>
    <scope>NUCLEOTIDE SEQUENCE [LARGE SCALE GENOMIC DNA]</scope>
    <source>
        <strain evidence="9 10">CIP 102622</strain>
    </source>
</reference>
<evidence type="ECO:0000313" key="9">
    <source>
        <dbReference type="EMBL" id="MBK3429069.1"/>
    </source>
</evidence>
<dbReference type="PANTHER" id="PTHR35334">
    <property type="entry name" value="SERINE TRANSPORTER"/>
    <property type="match status" value="1"/>
</dbReference>
<evidence type="ECO:0000256" key="4">
    <source>
        <dbReference type="ARBA" id="ARBA00022519"/>
    </source>
</evidence>
<comment type="caution">
    <text evidence="9">The sequence shown here is derived from an EMBL/GenBank/DDBJ whole genome shotgun (WGS) entry which is preliminary data.</text>
</comment>
<sequence>MGSADSADKAPGWGKTDTIWTLSLFGTAIGAGVMFLPINAGIGGIIPLIIMTIIAFPMTFWAHRAMTRLVLSGSDPKSHLTDVMEEHFGANAGVVMSVLYFVAVYPLVLVYAVTLTNTLESFLIHQLHVDPWPRWVLATLLVGGLIFVVKMGQEIVVKVMSALAFPFIAVLIFLTLYLIPRWNTTLFSTFDLDVAREASGNGLATTLMLLVPVMVFSFNHSPIVSSFASEKRQEYGDKWADKKTGQVLAAAEGLMVIVVMFFVFSCALSLSPENLAEAKEQNITILSYLANHFDAPFLQWVAPIVALVAICKSFLGHYLGAADSVEGLVVTGNHVAGNTKFTHSRALETGSLIFILVTCILVAWADPSILGMIETLCGPAIAVLLFLIPMWAIHKVDALKRFRGKPSNWFTTFIGLVAVATIFFSIFHSL</sequence>
<feature type="transmembrane region" description="Helical" evidence="8">
    <location>
        <begin position="370"/>
        <end position="388"/>
    </location>
</feature>
<feature type="transmembrane region" description="Helical" evidence="8">
    <location>
        <begin position="199"/>
        <end position="218"/>
    </location>
</feature>
<dbReference type="GO" id="GO:0003333">
    <property type="term" value="P:amino acid transmembrane transport"/>
    <property type="evidence" value="ECO:0007669"/>
    <property type="project" value="InterPro"/>
</dbReference>
<evidence type="ECO:0000256" key="1">
    <source>
        <dbReference type="ARBA" id="ARBA00004429"/>
    </source>
</evidence>
<feature type="transmembrane region" description="Helical" evidence="8">
    <location>
        <begin position="297"/>
        <end position="315"/>
    </location>
</feature>
<name>A0A8I1LDS1_9CORY</name>
<keyword evidence="5 8" id="KW-0812">Transmembrane</keyword>
<feature type="transmembrane region" description="Helical" evidence="8">
    <location>
        <begin position="19"/>
        <end position="38"/>
    </location>
</feature>
<feature type="transmembrane region" description="Helical" evidence="8">
    <location>
        <begin position="132"/>
        <end position="149"/>
    </location>
</feature>
<evidence type="ECO:0000256" key="2">
    <source>
        <dbReference type="ARBA" id="ARBA00022448"/>
    </source>
</evidence>
<evidence type="ECO:0000256" key="5">
    <source>
        <dbReference type="ARBA" id="ARBA00022692"/>
    </source>
</evidence>
<dbReference type="PANTHER" id="PTHR35334:SF2">
    <property type="entry name" value="SERINE TRANSPORTER SDAC"/>
    <property type="match status" value="1"/>
</dbReference>
<dbReference type="GO" id="GO:0005886">
    <property type="term" value="C:plasma membrane"/>
    <property type="evidence" value="ECO:0007669"/>
    <property type="project" value="UniProtKB-SubCell"/>
</dbReference>
<keyword evidence="6 8" id="KW-1133">Transmembrane helix</keyword>
<evidence type="ECO:0000256" key="6">
    <source>
        <dbReference type="ARBA" id="ARBA00022989"/>
    </source>
</evidence>
<dbReference type="AlphaFoldDB" id="A0A8I1LDS1"/>
<protein>
    <submittedName>
        <fullName evidence="9">HAAAP family serine/threonine permease</fullName>
    </submittedName>
</protein>
<dbReference type="Gene3D" id="1.20.1740.10">
    <property type="entry name" value="Amino acid/polyamine transporter I"/>
    <property type="match status" value="1"/>
</dbReference>
<feature type="transmembrane region" description="Helical" evidence="8">
    <location>
        <begin position="156"/>
        <end position="179"/>
    </location>
</feature>
<evidence type="ECO:0000313" key="10">
    <source>
        <dbReference type="Proteomes" id="UP000603369"/>
    </source>
</evidence>
<keyword evidence="4" id="KW-0997">Cell inner membrane</keyword>
<keyword evidence="3" id="KW-1003">Cell membrane</keyword>
<accession>A0A8I1LDS1</accession>
<evidence type="ECO:0000256" key="8">
    <source>
        <dbReference type="SAM" id="Phobius"/>
    </source>
</evidence>
<feature type="transmembrane region" description="Helical" evidence="8">
    <location>
        <begin position="247"/>
        <end position="270"/>
    </location>
</feature>
<keyword evidence="10" id="KW-1185">Reference proteome</keyword>
<dbReference type="InterPro" id="IPR018227">
    <property type="entry name" value="Amino_acid_transport_2"/>
</dbReference>